<organism evidence="1 2">
    <name type="scientific">Rangifer tarandus platyrhynchus</name>
    <name type="common">Svalbard reindeer</name>
    <dbReference type="NCBI Taxonomy" id="3082113"/>
    <lineage>
        <taxon>Eukaryota</taxon>
        <taxon>Metazoa</taxon>
        <taxon>Chordata</taxon>
        <taxon>Craniata</taxon>
        <taxon>Vertebrata</taxon>
        <taxon>Euteleostomi</taxon>
        <taxon>Mammalia</taxon>
        <taxon>Eutheria</taxon>
        <taxon>Laurasiatheria</taxon>
        <taxon>Artiodactyla</taxon>
        <taxon>Ruminantia</taxon>
        <taxon>Pecora</taxon>
        <taxon>Cervidae</taxon>
        <taxon>Odocoileinae</taxon>
        <taxon>Rangifer</taxon>
    </lineage>
</organism>
<evidence type="ECO:0000313" key="1">
    <source>
        <dbReference type="EMBL" id="CAN0510778.1"/>
    </source>
</evidence>
<feature type="non-terminal residue" evidence="1">
    <location>
        <position position="92"/>
    </location>
</feature>
<gene>
    <name evidence="1" type="ORF">MRATA1EN22A_LOCUS23025</name>
</gene>
<dbReference type="Proteomes" id="UP001162501">
    <property type="component" value="Chromosome 4"/>
</dbReference>
<protein>
    <submittedName>
        <fullName evidence="1">Uncharacterized protein</fullName>
    </submittedName>
</protein>
<name>A0AC59ZWT6_RANTA</name>
<dbReference type="EMBL" id="OX596088">
    <property type="protein sequence ID" value="CAN0510778.1"/>
    <property type="molecule type" value="Genomic_DNA"/>
</dbReference>
<proteinExistence type="predicted"/>
<evidence type="ECO:0000313" key="2">
    <source>
        <dbReference type="Proteomes" id="UP001162501"/>
    </source>
</evidence>
<reference evidence="1" key="2">
    <citation type="submission" date="2025-03" db="EMBL/GenBank/DDBJ databases">
        <authorList>
            <consortium name="ELIXIR-Norway"/>
            <consortium name="Elixir Norway"/>
        </authorList>
    </citation>
    <scope>NUCLEOTIDE SEQUENCE</scope>
</reference>
<sequence length="92" mass="10251">MTVVPALGPKHQEGSSSLELKAATCCKGTERTQIDTFTKPRRAQCLLQQLTLTHAPTLNREFVFVAKKTHPGKSSAEKFSSELQHKPSRFQK</sequence>
<reference evidence="1" key="1">
    <citation type="submission" date="2023-05" db="EMBL/GenBank/DDBJ databases">
        <authorList>
            <consortium name="ELIXIR-Norway"/>
        </authorList>
    </citation>
    <scope>NUCLEOTIDE SEQUENCE</scope>
</reference>
<accession>A0AC59ZWT6</accession>